<dbReference type="PANTHER" id="PTHR43689">
    <property type="entry name" value="HYDROLASE"/>
    <property type="match status" value="1"/>
</dbReference>
<evidence type="ECO:0000313" key="3">
    <source>
        <dbReference type="Proteomes" id="UP000193778"/>
    </source>
</evidence>
<feature type="domain" description="AB hydrolase-1" evidence="1">
    <location>
        <begin position="4"/>
        <end position="219"/>
    </location>
</feature>
<evidence type="ECO:0000259" key="1">
    <source>
        <dbReference type="Pfam" id="PF12697"/>
    </source>
</evidence>
<sequence>MKKVVFCHGMPGSPSDAELLSKANPGIEAIALNLLNFDPKAIDADLCDAIDAALGETDGECVHVVGFSIGAMAAIKVAASRPNLVGRLTLISPAAPLFIGDFLPKMAGKPVFELAMKRPRILRFLTRLQSLLTRFFPETMVKVLFAKCGPSERVLLEDETFVSVMKKALSESFVQRPAAYLAFISAYVADWSETMSAVQCDVVLWHGTNDTWSPVEMSHSLKGVFGEKATINLVQGAEHYSTLVQAEL</sequence>
<keyword evidence="3" id="KW-1185">Reference proteome</keyword>
<dbReference type="Gene3D" id="3.40.50.1820">
    <property type="entry name" value="alpha/beta hydrolase"/>
    <property type="match status" value="1"/>
</dbReference>
<dbReference type="RefSeq" id="WP_143534982.1">
    <property type="nucleotide sequence ID" value="NZ_FWFP01000019.1"/>
</dbReference>
<dbReference type="SUPFAM" id="SSF53474">
    <property type="entry name" value="alpha/beta-Hydrolases"/>
    <property type="match status" value="1"/>
</dbReference>
<name>A0A1X7ACR5_9RHOB</name>
<gene>
    <name evidence="2" type="primary">rutD</name>
    <name evidence="2" type="ORF">RUM8411_04445</name>
</gene>
<reference evidence="3" key="1">
    <citation type="submission" date="2017-03" db="EMBL/GenBank/DDBJ databases">
        <authorList>
            <person name="Rodrigo-Torres L."/>
            <person name="Arahal R.D."/>
            <person name="Lucena T."/>
        </authorList>
    </citation>
    <scope>NUCLEOTIDE SEQUENCE [LARGE SCALE GENOMIC DNA]</scope>
    <source>
        <strain evidence="3">CECT 8411</strain>
    </source>
</reference>
<proteinExistence type="predicted"/>
<evidence type="ECO:0000313" key="2">
    <source>
        <dbReference type="EMBL" id="SLN76619.1"/>
    </source>
</evidence>
<dbReference type="InterPro" id="IPR000073">
    <property type="entry name" value="AB_hydrolase_1"/>
</dbReference>
<keyword evidence="2" id="KW-0378">Hydrolase</keyword>
<dbReference type="AlphaFoldDB" id="A0A1X7ACR5"/>
<organism evidence="2 3">
    <name type="scientific">Ruegeria meonggei</name>
    <dbReference type="NCBI Taxonomy" id="1446476"/>
    <lineage>
        <taxon>Bacteria</taxon>
        <taxon>Pseudomonadati</taxon>
        <taxon>Pseudomonadota</taxon>
        <taxon>Alphaproteobacteria</taxon>
        <taxon>Rhodobacterales</taxon>
        <taxon>Roseobacteraceae</taxon>
        <taxon>Ruegeria</taxon>
    </lineage>
</organism>
<dbReference type="InterPro" id="IPR029058">
    <property type="entry name" value="AB_hydrolase_fold"/>
</dbReference>
<dbReference type="EMBL" id="FWFP01000019">
    <property type="protein sequence ID" value="SLN76619.1"/>
    <property type="molecule type" value="Genomic_DNA"/>
</dbReference>
<dbReference type="Pfam" id="PF12697">
    <property type="entry name" value="Abhydrolase_6"/>
    <property type="match status" value="1"/>
</dbReference>
<accession>A0A1X7ACR5</accession>
<dbReference type="Proteomes" id="UP000193778">
    <property type="component" value="Unassembled WGS sequence"/>
</dbReference>
<protein>
    <submittedName>
        <fullName evidence="2">Putative aminoacrylate hydrolase RutD</fullName>
    </submittedName>
</protein>
<dbReference type="GO" id="GO:0016787">
    <property type="term" value="F:hydrolase activity"/>
    <property type="evidence" value="ECO:0007669"/>
    <property type="project" value="UniProtKB-KW"/>
</dbReference>
<dbReference type="PANTHER" id="PTHR43689:SF8">
    <property type="entry name" value="ALPHA_BETA-HYDROLASES SUPERFAMILY PROTEIN"/>
    <property type="match status" value="1"/>
</dbReference>
<dbReference type="OrthoDB" id="8680283at2"/>